<sequence length="199" mass="23731">MHTIKQRRLFTKREYNILDNKLNYKTSYIGGESEGMVAFENLSKEKTTYKTSNNIILVLSLLIFGIAGISFYFRNDKDSDPDAWIVFTFIAIVLFTVYFFMNENSWKIRTHNNGYLILFKKHPNQNFVDEFISTLFLERDNYLRERYLSLDPNLNYETQVNDLRWLRNVEAISKDEFDKYYSDLKLLYAPKRGAIGFDR</sequence>
<name>A0A9N8J4Q6_9FLAO</name>
<accession>A0A9N8J4Q6</accession>
<evidence type="ECO:0000313" key="3">
    <source>
        <dbReference type="Proteomes" id="UP000533639"/>
    </source>
</evidence>
<gene>
    <name evidence="2" type="ORF">FLAPXU55_03884</name>
</gene>
<dbReference type="EMBL" id="CAIJDE010000059">
    <property type="protein sequence ID" value="CAC9976160.1"/>
    <property type="molecule type" value="Genomic_DNA"/>
</dbReference>
<evidence type="ECO:0000313" key="2">
    <source>
        <dbReference type="EMBL" id="CAC9976160.1"/>
    </source>
</evidence>
<protein>
    <submittedName>
        <fullName evidence="2">Uncharacterized protein</fullName>
    </submittedName>
</protein>
<reference evidence="2 3" key="1">
    <citation type="submission" date="2020-06" db="EMBL/GenBank/DDBJ databases">
        <authorList>
            <person name="Criscuolo A."/>
        </authorList>
    </citation>
    <scope>NUCLEOTIDE SEQUENCE [LARGE SCALE GENOMIC DNA]</scope>
    <source>
        <strain evidence="2">PXU-55</strain>
    </source>
</reference>
<keyword evidence="1" id="KW-0812">Transmembrane</keyword>
<feature type="transmembrane region" description="Helical" evidence="1">
    <location>
        <begin position="84"/>
        <end position="101"/>
    </location>
</feature>
<keyword evidence="3" id="KW-1185">Reference proteome</keyword>
<dbReference type="Proteomes" id="UP000533639">
    <property type="component" value="Unassembled WGS sequence"/>
</dbReference>
<comment type="caution">
    <text evidence="2">The sequence shown here is derived from an EMBL/GenBank/DDBJ whole genome shotgun (WGS) entry which is preliminary data.</text>
</comment>
<dbReference type="RefSeq" id="WP_053470599.1">
    <property type="nucleotide sequence ID" value="NZ_CAIJDE010000059.1"/>
</dbReference>
<dbReference type="AlphaFoldDB" id="A0A9N8J4Q6"/>
<feature type="transmembrane region" description="Helical" evidence="1">
    <location>
        <begin position="54"/>
        <end position="72"/>
    </location>
</feature>
<keyword evidence="1" id="KW-0472">Membrane</keyword>
<organism evidence="2 3">
    <name type="scientific">Flavobacterium panici</name>
    <dbReference type="NCBI Taxonomy" id="2654843"/>
    <lineage>
        <taxon>Bacteria</taxon>
        <taxon>Pseudomonadati</taxon>
        <taxon>Bacteroidota</taxon>
        <taxon>Flavobacteriia</taxon>
        <taxon>Flavobacteriales</taxon>
        <taxon>Flavobacteriaceae</taxon>
        <taxon>Flavobacterium</taxon>
    </lineage>
</organism>
<proteinExistence type="predicted"/>
<keyword evidence="1" id="KW-1133">Transmembrane helix</keyword>
<evidence type="ECO:0000256" key="1">
    <source>
        <dbReference type="SAM" id="Phobius"/>
    </source>
</evidence>